<proteinExistence type="inferred from homology"/>
<dbReference type="SUPFAM" id="SSF55729">
    <property type="entry name" value="Acyl-CoA N-acyltransferases (Nat)"/>
    <property type="match status" value="1"/>
</dbReference>
<dbReference type="GO" id="GO:0008073">
    <property type="term" value="F:ornithine decarboxylase inhibitor activity"/>
    <property type="evidence" value="ECO:0007669"/>
    <property type="project" value="InterPro"/>
</dbReference>
<keyword evidence="4" id="KW-0688">Ribosomal frameshifting</keyword>
<dbReference type="Pfam" id="PF02100">
    <property type="entry name" value="ODC_AZ"/>
    <property type="match status" value="1"/>
</dbReference>
<dbReference type="eggNOG" id="ENOG502S3W3">
    <property type="taxonomic scope" value="Eukaryota"/>
</dbReference>
<organism evidence="5 6">
    <name type="scientific">Sphaerulina musiva (strain SO2202)</name>
    <name type="common">Poplar stem canker fungus</name>
    <name type="synonym">Septoria musiva</name>
    <dbReference type="NCBI Taxonomy" id="692275"/>
    <lineage>
        <taxon>Eukaryota</taxon>
        <taxon>Fungi</taxon>
        <taxon>Dikarya</taxon>
        <taxon>Ascomycota</taxon>
        <taxon>Pezizomycotina</taxon>
        <taxon>Dothideomycetes</taxon>
        <taxon>Dothideomycetidae</taxon>
        <taxon>Mycosphaerellales</taxon>
        <taxon>Mycosphaerellaceae</taxon>
        <taxon>Sphaerulina</taxon>
    </lineage>
</organism>
<dbReference type="Gene3D" id="3.40.630.60">
    <property type="match status" value="1"/>
</dbReference>
<evidence type="ECO:0000256" key="2">
    <source>
        <dbReference type="ARBA" id="ARBA00008796"/>
    </source>
</evidence>
<comment type="function">
    <text evidence="1">Ornithine decarboxylase (ODC) antizyme protein that negatively regulates ODC activity and intracellular polyamine biosynthesis in response to increased intracellular polyamine levels. Binds to ODC monomers, inhibiting the assembly of the functional ODC homodimer, and targets the monomers for ubiquitin-independent proteolytic destruction by the 26S proteasome.</text>
</comment>
<reference evidence="5 6" key="1">
    <citation type="journal article" date="2012" name="PLoS Pathog.">
        <title>Diverse lifestyles and strategies of plant pathogenesis encoded in the genomes of eighteen Dothideomycetes fungi.</title>
        <authorList>
            <person name="Ohm R.A."/>
            <person name="Feau N."/>
            <person name="Henrissat B."/>
            <person name="Schoch C.L."/>
            <person name="Horwitz B.A."/>
            <person name="Barry K.W."/>
            <person name="Condon B.J."/>
            <person name="Copeland A.C."/>
            <person name="Dhillon B."/>
            <person name="Glaser F."/>
            <person name="Hesse C.N."/>
            <person name="Kosti I."/>
            <person name="LaButti K."/>
            <person name="Lindquist E.A."/>
            <person name="Lucas S."/>
            <person name="Salamov A.A."/>
            <person name="Bradshaw R.E."/>
            <person name="Ciuffetti L."/>
            <person name="Hamelin R.C."/>
            <person name="Kema G.H.J."/>
            <person name="Lawrence C."/>
            <person name="Scott J.A."/>
            <person name="Spatafora J.W."/>
            <person name="Turgeon B.G."/>
            <person name="de Wit P.J.G.M."/>
            <person name="Zhong S."/>
            <person name="Goodwin S.B."/>
            <person name="Grigoriev I.V."/>
        </authorList>
    </citation>
    <scope>NUCLEOTIDE SEQUENCE [LARGE SCALE GENOMIC DNA]</scope>
    <source>
        <strain evidence="5 6">SO2202</strain>
    </source>
</reference>
<gene>
    <name evidence="5" type="ORF">SEPMUDRAFT_149390</name>
</gene>
<dbReference type="STRING" id="692275.M3CGD6"/>
<accession>M3CGD6</accession>
<dbReference type="InterPro" id="IPR038581">
    <property type="entry name" value="ODC_AZ_sf"/>
</dbReference>
<sequence length="229" mass="25765">MDNKPRPSLRRQRKRSGDAATYIKEECERLFCETLRTVFLVEKNTGFETSLLMDLRNTPTTITTTSTGSRPIPQQSHQTIIQHGQPTPSSSPAAHLYAGTKELIKDYVEVWDYVAGARFRGFVAEKGDMRSMFIFFDKEVIGMDLKPGLMSLLELASSDHFDCTELVVGIERPAAEVLPANSEEAERAETFKDLNRSLAWVGFELTMLEAWAGSEGCISDHYIFLSMDL</sequence>
<comment type="subunit">
    <text evidence="3">Interacts with ODC and thereby sterically blocks ODC homodimerization.</text>
</comment>
<dbReference type="AlphaFoldDB" id="M3CGD6"/>
<name>M3CGD6_SPHMS</name>
<evidence type="ECO:0000313" key="5">
    <source>
        <dbReference type="EMBL" id="EMF12853.1"/>
    </source>
</evidence>
<dbReference type="OMA" id="RLFCETM"/>
<evidence type="ECO:0000256" key="4">
    <source>
        <dbReference type="ARBA" id="ARBA00022758"/>
    </source>
</evidence>
<dbReference type="OrthoDB" id="5959761at2759"/>
<comment type="similarity">
    <text evidence="2">Belongs to the ODC antizyme family.</text>
</comment>
<keyword evidence="6" id="KW-1185">Reference proteome</keyword>
<dbReference type="GO" id="GO:0075523">
    <property type="term" value="P:viral translational frameshifting"/>
    <property type="evidence" value="ECO:0007669"/>
    <property type="project" value="UniProtKB-KW"/>
</dbReference>
<evidence type="ECO:0000256" key="3">
    <source>
        <dbReference type="ARBA" id="ARBA00011486"/>
    </source>
</evidence>
<evidence type="ECO:0000256" key="1">
    <source>
        <dbReference type="ARBA" id="ARBA00002307"/>
    </source>
</evidence>
<dbReference type="InterPro" id="IPR016181">
    <property type="entry name" value="Acyl_CoA_acyltransferase"/>
</dbReference>
<dbReference type="Proteomes" id="UP000016931">
    <property type="component" value="Unassembled WGS sequence"/>
</dbReference>
<evidence type="ECO:0000313" key="6">
    <source>
        <dbReference type="Proteomes" id="UP000016931"/>
    </source>
</evidence>
<protein>
    <submittedName>
        <fullName evidence="5">Uncharacterized protein</fullName>
    </submittedName>
</protein>
<dbReference type="EMBL" id="KB456264">
    <property type="protein sequence ID" value="EMF12853.1"/>
    <property type="molecule type" value="Genomic_DNA"/>
</dbReference>
<dbReference type="GeneID" id="27902661"/>
<dbReference type="HOGENOM" id="CLU_086393_1_0_1"/>
<dbReference type="RefSeq" id="XP_016760974.1">
    <property type="nucleotide sequence ID" value="XM_016905524.1"/>
</dbReference>
<dbReference type="InterPro" id="IPR002993">
    <property type="entry name" value="ODC_AZ"/>
</dbReference>